<organism evidence="2 3">
    <name type="scientific">Portunus trituberculatus</name>
    <name type="common">Swimming crab</name>
    <name type="synonym">Neptunus trituberculatus</name>
    <dbReference type="NCBI Taxonomy" id="210409"/>
    <lineage>
        <taxon>Eukaryota</taxon>
        <taxon>Metazoa</taxon>
        <taxon>Ecdysozoa</taxon>
        <taxon>Arthropoda</taxon>
        <taxon>Crustacea</taxon>
        <taxon>Multicrustacea</taxon>
        <taxon>Malacostraca</taxon>
        <taxon>Eumalacostraca</taxon>
        <taxon>Eucarida</taxon>
        <taxon>Decapoda</taxon>
        <taxon>Pleocyemata</taxon>
        <taxon>Brachyura</taxon>
        <taxon>Eubrachyura</taxon>
        <taxon>Portunoidea</taxon>
        <taxon>Portunidae</taxon>
        <taxon>Portuninae</taxon>
        <taxon>Portunus</taxon>
    </lineage>
</organism>
<evidence type="ECO:0000313" key="3">
    <source>
        <dbReference type="Proteomes" id="UP000324222"/>
    </source>
</evidence>
<protein>
    <submittedName>
        <fullName evidence="2">Uncharacterized protein</fullName>
    </submittedName>
</protein>
<comment type="caution">
    <text evidence="2">The sequence shown here is derived from an EMBL/GenBank/DDBJ whole genome shotgun (WGS) entry which is preliminary data.</text>
</comment>
<proteinExistence type="predicted"/>
<evidence type="ECO:0000313" key="2">
    <source>
        <dbReference type="EMBL" id="MPC12759.1"/>
    </source>
</evidence>
<accession>A0A5B7CTM0</accession>
<feature type="region of interest" description="Disordered" evidence="1">
    <location>
        <begin position="1"/>
        <end position="21"/>
    </location>
</feature>
<reference evidence="2 3" key="1">
    <citation type="submission" date="2019-05" db="EMBL/GenBank/DDBJ databases">
        <title>Another draft genome of Portunus trituberculatus and its Hox gene families provides insights of decapod evolution.</title>
        <authorList>
            <person name="Jeong J.-H."/>
            <person name="Song I."/>
            <person name="Kim S."/>
            <person name="Choi T."/>
            <person name="Kim D."/>
            <person name="Ryu S."/>
            <person name="Kim W."/>
        </authorList>
    </citation>
    <scope>NUCLEOTIDE SEQUENCE [LARGE SCALE GENOMIC DNA]</scope>
    <source>
        <tissue evidence="2">Muscle</tissue>
    </source>
</reference>
<gene>
    <name evidence="2" type="ORF">E2C01_005467</name>
</gene>
<sequence length="110" mass="12355">MALKVPEYTGSVKQGGNEGDCRRYETLRAPSKPYGITAHPCSNLETSKHALRFHSLPLDAPHAIKVRQKEHRAAGLYQHHPVGFTLISDQTTVRLTPLLPQVYHVFERSV</sequence>
<dbReference type="AlphaFoldDB" id="A0A5B7CTM0"/>
<evidence type="ECO:0000256" key="1">
    <source>
        <dbReference type="SAM" id="MobiDB-lite"/>
    </source>
</evidence>
<dbReference type="EMBL" id="VSRR010000235">
    <property type="protein sequence ID" value="MPC12759.1"/>
    <property type="molecule type" value="Genomic_DNA"/>
</dbReference>
<name>A0A5B7CTM0_PORTR</name>
<keyword evidence="3" id="KW-1185">Reference proteome</keyword>
<dbReference type="Proteomes" id="UP000324222">
    <property type="component" value="Unassembled WGS sequence"/>
</dbReference>